<evidence type="ECO:0008006" key="6">
    <source>
        <dbReference type="Google" id="ProtNLM"/>
    </source>
</evidence>
<sequence>VSDFPENAKVLVIGAGIVGNCLVGHLSDLGWVDIVQIDKGPLPNPGGSTGHASNFIFPVDHNKEMAFLTAESQQQYGDLDLQNVPGGIEVARDEARLEEFRRRMTSAKAWGIESELLTPEQVKELVPFINEEVIIGGFYTPGVSVVDSLETGTQMRLRAQEAGNLEVFANTEVLDIETTEDEIGIKKVNAVVTTRGRIEAEYVVIACGVWSDRVANMAGATIPLTPAVHQMADVGPIDVLAETNNEIGYPIVRDMDTFCYERQSAGSMEVGSYAHRPILHHPDSIPSNEEAALSPTELPLSQDDFDPQMEQAIELMDMLGDAEIKYAIDGLLSLTPDAMPVLGETVEVENLWSAAAVWVKEGPGIAQLVAEWMTYGYPHITDPHGSDIARLYPEERDYDHICARASEHFNKTYGIVHPSEQWESNRGKAKSPFYSREEELGAVFYEARIWERPQWYEHNAPLVEKYGIEERDTEWDSRWWSPIINAEHLALRENVGMVDLSAFQIFDITGPGAIEYAEYLAVNKVDVPVGKAVYTPWLTQNGGFHSDLTMMRLGEDHVRVVTGAFDGGRDSFWMRKHMPRDGSVTVTDKTRDICTIGLWGPRAPEVLQQLTNVDLTQDGSPYGHVIDAEVAGVDCSLFRISYVGDTGWEIYTSWEDGPALWDALWETGQEQGIVPVGIGVYGLTGRMEKSYRLMGAELESEYNPVEAGLARPKVKAADFIGKDAYLKMRDEDPVAVLCTLTVEDQTDSQGRQRYMQGGNEPILTLDNDRIVDSKGRVSRVTTAGNAPSVGKYALMSYLPPEYAVEGTKLQVMYMNEIFPVEVAVAGPGGIFDPDDLRMKG</sequence>
<feature type="domain" description="GCVT N-terminal" evidence="3">
    <location>
        <begin position="433"/>
        <end position="711"/>
    </location>
</feature>
<dbReference type="Gene3D" id="3.50.50.60">
    <property type="entry name" value="FAD/NAD(P)-binding domain"/>
    <property type="match status" value="1"/>
</dbReference>
<comment type="similarity">
    <text evidence="1">Belongs to the GcvT family.</text>
</comment>
<reference evidence="5" key="1">
    <citation type="submission" date="2018-05" db="EMBL/GenBank/DDBJ databases">
        <authorList>
            <person name="Lanie J.A."/>
            <person name="Ng W.-L."/>
            <person name="Kazmierczak K.M."/>
            <person name="Andrzejewski T.M."/>
            <person name="Davidsen T.M."/>
            <person name="Wayne K.J."/>
            <person name="Tettelin H."/>
            <person name="Glass J.I."/>
            <person name="Rusch D."/>
            <person name="Podicherti R."/>
            <person name="Tsui H.-C.T."/>
            <person name="Winkler M.E."/>
        </authorList>
    </citation>
    <scope>NUCLEOTIDE SEQUENCE</scope>
</reference>
<evidence type="ECO:0000313" key="5">
    <source>
        <dbReference type="EMBL" id="SVA18779.1"/>
    </source>
</evidence>
<dbReference type="InterPro" id="IPR027266">
    <property type="entry name" value="TrmE/GcvT-like"/>
</dbReference>
<protein>
    <recommendedName>
        <fullName evidence="6">Glycine cleavage system protein T</fullName>
    </recommendedName>
</protein>
<dbReference type="PANTHER" id="PTHR43757:SF2">
    <property type="entry name" value="AMINOMETHYLTRANSFERASE, MITOCHONDRIAL"/>
    <property type="match status" value="1"/>
</dbReference>
<feature type="domain" description="FAD dependent oxidoreductase central" evidence="4">
    <location>
        <begin position="382"/>
        <end position="427"/>
    </location>
</feature>
<name>A0A381TSH5_9ZZZZ</name>
<evidence type="ECO:0000259" key="4">
    <source>
        <dbReference type="Pfam" id="PF16350"/>
    </source>
</evidence>
<proteinExistence type="inferred from homology"/>
<organism evidence="5">
    <name type="scientific">marine metagenome</name>
    <dbReference type="NCBI Taxonomy" id="408172"/>
    <lineage>
        <taxon>unclassified sequences</taxon>
        <taxon>metagenomes</taxon>
        <taxon>ecological metagenomes</taxon>
    </lineage>
</organism>
<feature type="non-terminal residue" evidence="5">
    <location>
        <position position="1"/>
    </location>
</feature>
<evidence type="ECO:0000259" key="3">
    <source>
        <dbReference type="Pfam" id="PF01571"/>
    </source>
</evidence>
<dbReference type="EMBL" id="UINC01005059">
    <property type="protein sequence ID" value="SVA18779.1"/>
    <property type="molecule type" value="Genomic_DNA"/>
</dbReference>
<dbReference type="SUPFAM" id="SSF101790">
    <property type="entry name" value="Aminomethyltransferase beta-barrel domain"/>
    <property type="match status" value="1"/>
</dbReference>
<dbReference type="InterPro" id="IPR032503">
    <property type="entry name" value="FAO_M"/>
</dbReference>
<dbReference type="InterPro" id="IPR036188">
    <property type="entry name" value="FAD/NAD-bd_sf"/>
</dbReference>
<evidence type="ECO:0000256" key="1">
    <source>
        <dbReference type="ARBA" id="ARBA00008609"/>
    </source>
</evidence>
<dbReference type="GO" id="GO:0005739">
    <property type="term" value="C:mitochondrion"/>
    <property type="evidence" value="ECO:0007669"/>
    <property type="project" value="TreeGrafter"/>
</dbReference>
<dbReference type="InterPro" id="IPR029043">
    <property type="entry name" value="GcvT/YgfZ_C"/>
</dbReference>
<dbReference type="Gene3D" id="2.40.30.110">
    <property type="entry name" value="Aminomethyltransferase beta-barrel domains"/>
    <property type="match status" value="1"/>
</dbReference>
<dbReference type="Pfam" id="PF01266">
    <property type="entry name" value="DAO"/>
    <property type="match status" value="1"/>
</dbReference>
<dbReference type="Pfam" id="PF01571">
    <property type="entry name" value="GCV_T"/>
    <property type="match status" value="1"/>
</dbReference>
<dbReference type="SUPFAM" id="SSF51905">
    <property type="entry name" value="FAD/NAD(P)-binding domain"/>
    <property type="match status" value="1"/>
</dbReference>
<dbReference type="AlphaFoldDB" id="A0A381TSH5"/>
<feature type="domain" description="FAD dependent oxidoreductase" evidence="2">
    <location>
        <begin position="9"/>
        <end position="372"/>
    </location>
</feature>
<dbReference type="Gene3D" id="3.30.9.10">
    <property type="entry name" value="D-Amino Acid Oxidase, subunit A, domain 2"/>
    <property type="match status" value="1"/>
</dbReference>
<dbReference type="SUPFAM" id="SSF103025">
    <property type="entry name" value="Folate-binding domain"/>
    <property type="match status" value="1"/>
</dbReference>
<dbReference type="InterPro" id="IPR006222">
    <property type="entry name" value="GCVT_N"/>
</dbReference>
<dbReference type="SUPFAM" id="SSF54373">
    <property type="entry name" value="FAD-linked reductases, C-terminal domain"/>
    <property type="match status" value="1"/>
</dbReference>
<dbReference type="Gene3D" id="3.30.70.1400">
    <property type="entry name" value="Aminomethyltransferase beta-barrel domains"/>
    <property type="match status" value="1"/>
</dbReference>
<evidence type="ECO:0000259" key="2">
    <source>
        <dbReference type="Pfam" id="PF01266"/>
    </source>
</evidence>
<dbReference type="Pfam" id="PF16350">
    <property type="entry name" value="FAO_M"/>
    <property type="match status" value="1"/>
</dbReference>
<gene>
    <name evidence="5" type="ORF">METZ01_LOCUS71633</name>
</gene>
<dbReference type="PANTHER" id="PTHR43757">
    <property type="entry name" value="AMINOMETHYLTRANSFERASE"/>
    <property type="match status" value="1"/>
</dbReference>
<accession>A0A381TSH5</accession>
<dbReference type="InterPro" id="IPR006076">
    <property type="entry name" value="FAD-dep_OxRdtase"/>
</dbReference>
<dbReference type="InterPro" id="IPR028896">
    <property type="entry name" value="GcvT/YgfZ/DmdA"/>
</dbReference>
<dbReference type="Gene3D" id="3.30.1360.120">
    <property type="entry name" value="Probable tRNA modification gtpase trme, domain 1"/>
    <property type="match status" value="1"/>
</dbReference>